<organism evidence="1 2">
    <name type="scientific">Puccinia graminis f. sp. tritici</name>
    <dbReference type="NCBI Taxonomy" id="56615"/>
    <lineage>
        <taxon>Eukaryota</taxon>
        <taxon>Fungi</taxon>
        <taxon>Dikarya</taxon>
        <taxon>Basidiomycota</taxon>
        <taxon>Pucciniomycotina</taxon>
        <taxon>Pucciniomycetes</taxon>
        <taxon>Pucciniales</taxon>
        <taxon>Pucciniaceae</taxon>
        <taxon>Puccinia</taxon>
    </lineage>
</organism>
<protein>
    <submittedName>
        <fullName evidence="1">Uncharacterized protein</fullName>
    </submittedName>
</protein>
<gene>
    <name evidence="1" type="ORF">PGTUg99_025038</name>
</gene>
<dbReference type="EMBL" id="VDEP01000441">
    <property type="protein sequence ID" value="KAA1081640.1"/>
    <property type="molecule type" value="Genomic_DNA"/>
</dbReference>
<reference evidence="1 2" key="1">
    <citation type="submission" date="2019-05" db="EMBL/GenBank/DDBJ databases">
        <title>Emergence of the Ug99 lineage of the wheat stem rust pathogen through somatic hybridization.</title>
        <authorList>
            <person name="Li F."/>
            <person name="Upadhyaya N.M."/>
            <person name="Sperschneider J."/>
            <person name="Matny O."/>
            <person name="Nguyen-Phuc H."/>
            <person name="Mago R."/>
            <person name="Raley C."/>
            <person name="Miller M.E."/>
            <person name="Silverstein K.A.T."/>
            <person name="Henningsen E."/>
            <person name="Hirsch C.D."/>
            <person name="Visser B."/>
            <person name="Pretorius Z.A."/>
            <person name="Steffenson B.J."/>
            <person name="Schwessinger B."/>
            <person name="Dodds P.N."/>
            <person name="Figueroa M."/>
        </authorList>
    </citation>
    <scope>NUCLEOTIDE SEQUENCE [LARGE SCALE GENOMIC DNA]</scope>
    <source>
        <strain evidence="1 2">Ug99</strain>
    </source>
</reference>
<name>A0A5B0N0I8_PUCGR</name>
<evidence type="ECO:0000313" key="1">
    <source>
        <dbReference type="EMBL" id="KAA1081640.1"/>
    </source>
</evidence>
<sequence>MYSREDSDITDWLPISPPGGHLLDPLFDPSIFRAVSADSEPTHDPPPTPPNLATNHIVKSVSMRILAADSQCLRSSSHARFHPAASAFSSLAFCTTSCADDPASICDMFDLDHRQAPRSN</sequence>
<accession>A0A5B0N0I8</accession>
<dbReference type="AlphaFoldDB" id="A0A5B0N0I8"/>
<comment type="caution">
    <text evidence="1">The sequence shown here is derived from an EMBL/GenBank/DDBJ whole genome shotgun (WGS) entry which is preliminary data.</text>
</comment>
<proteinExistence type="predicted"/>
<evidence type="ECO:0000313" key="2">
    <source>
        <dbReference type="Proteomes" id="UP000325313"/>
    </source>
</evidence>
<dbReference type="Proteomes" id="UP000325313">
    <property type="component" value="Unassembled WGS sequence"/>
</dbReference>